<evidence type="ECO:0000313" key="3">
    <source>
        <dbReference type="Proteomes" id="UP000053528"/>
    </source>
</evidence>
<protein>
    <submittedName>
        <fullName evidence="2">Uncharacterized protein</fullName>
    </submittedName>
</protein>
<sequence>MHENIHTPKQTEKRHTDRRGAYIGFAIGFVATGLSMYVPPFFANGDILPLLLLSPLVYAIIGITIATLSSRKRLGWGIFIGTVAGFIVVIVLLLYFLGNSKN</sequence>
<keyword evidence="1" id="KW-0472">Membrane</keyword>
<evidence type="ECO:0000256" key="1">
    <source>
        <dbReference type="SAM" id="Phobius"/>
    </source>
</evidence>
<proteinExistence type="predicted"/>
<gene>
    <name evidence="2" type="ORF">HMPREF2128_06765</name>
</gene>
<dbReference type="Proteomes" id="UP000053528">
    <property type="component" value="Unassembled WGS sequence"/>
</dbReference>
<dbReference type="AlphaFoldDB" id="A0A095YD08"/>
<comment type="caution">
    <text evidence="2">The sequence shown here is derived from an EMBL/GenBank/DDBJ whole genome shotgun (WGS) entry which is preliminary data.</text>
</comment>
<feature type="transmembrane region" description="Helical" evidence="1">
    <location>
        <begin position="75"/>
        <end position="97"/>
    </location>
</feature>
<feature type="transmembrane region" description="Helical" evidence="1">
    <location>
        <begin position="21"/>
        <end position="42"/>
    </location>
</feature>
<feature type="transmembrane region" description="Helical" evidence="1">
    <location>
        <begin position="48"/>
        <end position="68"/>
    </location>
</feature>
<keyword evidence="1" id="KW-1133">Transmembrane helix</keyword>
<keyword evidence="1" id="KW-0812">Transmembrane</keyword>
<dbReference type="EMBL" id="JRNH01000022">
    <property type="protein sequence ID" value="KGF19996.1"/>
    <property type="molecule type" value="Genomic_DNA"/>
</dbReference>
<name>A0A095YD08_9MICC</name>
<evidence type="ECO:0000313" key="2">
    <source>
        <dbReference type="EMBL" id="KGF19996.1"/>
    </source>
</evidence>
<accession>A0A095YD08</accession>
<reference evidence="2 3" key="1">
    <citation type="submission" date="2014-07" db="EMBL/GenBank/DDBJ databases">
        <authorList>
            <person name="McCorrison J."/>
            <person name="Sanka R."/>
            <person name="Torralba M."/>
            <person name="Gillis M."/>
            <person name="Haft D.H."/>
            <person name="Methe B."/>
            <person name="Sutton G."/>
            <person name="Nelson K.E."/>
        </authorList>
    </citation>
    <scope>NUCLEOTIDE SEQUENCE [LARGE SCALE GENOMIC DNA]</scope>
    <source>
        <strain evidence="2 3">DNF00011</strain>
    </source>
</reference>
<dbReference type="RefSeq" id="WP_035756419.1">
    <property type="nucleotide sequence ID" value="NZ_JRNH01000022.1"/>
</dbReference>
<organism evidence="2 3">
    <name type="scientific">Pseudoglutamicibacter albus DNF00011</name>
    <dbReference type="NCBI Taxonomy" id="1401063"/>
    <lineage>
        <taxon>Bacteria</taxon>
        <taxon>Bacillati</taxon>
        <taxon>Actinomycetota</taxon>
        <taxon>Actinomycetes</taxon>
        <taxon>Micrococcales</taxon>
        <taxon>Micrococcaceae</taxon>
        <taxon>Pseudoglutamicibacter</taxon>
    </lineage>
</organism>